<evidence type="ECO:0008006" key="4">
    <source>
        <dbReference type="Google" id="ProtNLM"/>
    </source>
</evidence>
<accession>A0A2H0YUS9</accession>
<feature type="compositionally biased region" description="Basic and acidic residues" evidence="1">
    <location>
        <begin position="127"/>
        <end position="144"/>
    </location>
</feature>
<evidence type="ECO:0000313" key="2">
    <source>
        <dbReference type="EMBL" id="PIS41492.1"/>
    </source>
</evidence>
<sequence>MKKERTKDLLLEQVRKIPIIQVACEKIGIARATVYRWKAEDEQFRTQLEEVLAEGEALINDMGESQLLSLMKEKSWPAISFWLRHRNPKFRERLEVTTNVKTQDALSEEQQAIVQEALRLASLTQDAKAKEDAHELKKENNEQA</sequence>
<gene>
    <name evidence="2" type="ORF">COT25_02815</name>
</gene>
<evidence type="ECO:0000313" key="3">
    <source>
        <dbReference type="Proteomes" id="UP000228711"/>
    </source>
</evidence>
<organism evidence="2 3">
    <name type="scientific">Candidatus Kerfeldbacteria bacterium CG08_land_8_20_14_0_20_42_7</name>
    <dbReference type="NCBI Taxonomy" id="2014245"/>
    <lineage>
        <taxon>Bacteria</taxon>
        <taxon>Candidatus Kerfeldiibacteriota</taxon>
    </lineage>
</organism>
<dbReference type="Gene3D" id="1.10.10.60">
    <property type="entry name" value="Homeodomain-like"/>
    <property type="match status" value="1"/>
</dbReference>
<dbReference type="Proteomes" id="UP000228711">
    <property type="component" value="Unassembled WGS sequence"/>
</dbReference>
<name>A0A2H0YUS9_9BACT</name>
<comment type="caution">
    <text evidence="2">The sequence shown here is derived from an EMBL/GenBank/DDBJ whole genome shotgun (WGS) entry which is preliminary data.</text>
</comment>
<evidence type="ECO:0000256" key="1">
    <source>
        <dbReference type="SAM" id="MobiDB-lite"/>
    </source>
</evidence>
<dbReference type="EMBL" id="PEXV01000094">
    <property type="protein sequence ID" value="PIS41492.1"/>
    <property type="molecule type" value="Genomic_DNA"/>
</dbReference>
<protein>
    <recommendedName>
        <fullName evidence="4">Homeodomain phBC6A51-type domain-containing protein</fullName>
    </recommendedName>
</protein>
<feature type="region of interest" description="Disordered" evidence="1">
    <location>
        <begin position="125"/>
        <end position="144"/>
    </location>
</feature>
<reference evidence="3" key="1">
    <citation type="submission" date="2017-09" db="EMBL/GenBank/DDBJ databases">
        <title>Depth-based differentiation of microbial function through sediment-hosted aquifers and enrichment of novel symbionts in the deep terrestrial subsurface.</title>
        <authorList>
            <person name="Probst A.J."/>
            <person name="Ladd B."/>
            <person name="Jarett J.K."/>
            <person name="Geller-Mcgrath D.E."/>
            <person name="Sieber C.M.K."/>
            <person name="Emerson J.B."/>
            <person name="Anantharaman K."/>
            <person name="Thomas B.C."/>
            <person name="Malmstrom R."/>
            <person name="Stieglmeier M."/>
            <person name="Klingl A."/>
            <person name="Woyke T."/>
            <person name="Ryan C.M."/>
            <person name="Banfield J.F."/>
        </authorList>
    </citation>
    <scope>NUCLEOTIDE SEQUENCE [LARGE SCALE GENOMIC DNA]</scope>
</reference>
<proteinExistence type="predicted"/>
<dbReference type="AlphaFoldDB" id="A0A2H0YUS9"/>